<dbReference type="EMBL" id="FTMN01000002">
    <property type="protein sequence ID" value="SIQ14414.1"/>
    <property type="molecule type" value="Genomic_DNA"/>
</dbReference>
<dbReference type="STRING" id="49186.SAMN05421647_102423"/>
<proteinExistence type="predicted"/>
<dbReference type="Proteomes" id="UP000186895">
    <property type="component" value="Unassembled WGS sequence"/>
</dbReference>
<name>A0A1N6QCV7_9GAMM</name>
<keyword evidence="1" id="KW-0812">Transmembrane</keyword>
<organism evidence="2 3">
    <name type="scientific">Marinobacterium stanieri</name>
    <dbReference type="NCBI Taxonomy" id="49186"/>
    <lineage>
        <taxon>Bacteria</taxon>
        <taxon>Pseudomonadati</taxon>
        <taxon>Pseudomonadota</taxon>
        <taxon>Gammaproteobacteria</taxon>
        <taxon>Oceanospirillales</taxon>
        <taxon>Oceanospirillaceae</taxon>
        <taxon>Marinobacterium</taxon>
    </lineage>
</organism>
<evidence type="ECO:0000313" key="2">
    <source>
        <dbReference type="EMBL" id="SIQ14414.1"/>
    </source>
</evidence>
<keyword evidence="1" id="KW-1133">Transmembrane helix</keyword>
<protein>
    <submittedName>
        <fullName evidence="2">Uncharacterized protein</fullName>
    </submittedName>
</protein>
<dbReference type="RefSeq" id="WP_175611976.1">
    <property type="nucleotide sequence ID" value="NZ_FTMN01000002.1"/>
</dbReference>
<accession>A0A1N6QCV7</accession>
<reference evidence="2 3" key="1">
    <citation type="submission" date="2017-01" db="EMBL/GenBank/DDBJ databases">
        <authorList>
            <person name="Mah S.A."/>
            <person name="Swanson W.J."/>
            <person name="Moy G.W."/>
            <person name="Vacquier V.D."/>
        </authorList>
    </citation>
    <scope>NUCLEOTIDE SEQUENCE [LARGE SCALE GENOMIC DNA]</scope>
    <source>
        <strain evidence="2 3">DSM 7027</strain>
    </source>
</reference>
<keyword evidence="1" id="KW-0472">Membrane</keyword>
<feature type="transmembrane region" description="Helical" evidence="1">
    <location>
        <begin position="6"/>
        <end position="33"/>
    </location>
</feature>
<evidence type="ECO:0000313" key="3">
    <source>
        <dbReference type="Proteomes" id="UP000186895"/>
    </source>
</evidence>
<gene>
    <name evidence="2" type="ORF">SAMN05421647_102423</name>
</gene>
<sequence>MTLEMIITLYVGLLCLVAFFAAGWAVATVGYCLHALWHRKPVRPVFKAMLEEW</sequence>
<dbReference type="AlphaFoldDB" id="A0A1N6QCV7"/>
<evidence type="ECO:0000256" key="1">
    <source>
        <dbReference type="SAM" id="Phobius"/>
    </source>
</evidence>
<keyword evidence="3" id="KW-1185">Reference proteome</keyword>